<dbReference type="AlphaFoldDB" id="A0A5J4V239"/>
<dbReference type="EMBL" id="SNRW01010758">
    <property type="protein sequence ID" value="KAA6376105.1"/>
    <property type="molecule type" value="Genomic_DNA"/>
</dbReference>
<dbReference type="Pfam" id="PF19842">
    <property type="entry name" value="YqeC"/>
    <property type="match status" value="1"/>
</dbReference>
<name>A0A5J4V239_9EUKA</name>
<dbReference type="InterPro" id="IPR027417">
    <property type="entry name" value="P-loop_NTPase"/>
</dbReference>
<proteinExistence type="predicted"/>
<evidence type="ECO:0000313" key="1">
    <source>
        <dbReference type="EMBL" id="KAA6376105.1"/>
    </source>
</evidence>
<reference evidence="1 2" key="1">
    <citation type="submission" date="2019-03" db="EMBL/GenBank/DDBJ databases">
        <title>Single cell metagenomics reveals metabolic interactions within the superorganism composed of flagellate Streblomastix strix and complex community of Bacteroidetes bacteria on its surface.</title>
        <authorList>
            <person name="Treitli S.C."/>
            <person name="Kolisko M."/>
            <person name="Husnik F."/>
            <person name="Keeling P."/>
            <person name="Hampl V."/>
        </authorList>
    </citation>
    <scope>NUCLEOTIDE SEQUENCE [LARGE SCALE GENOMIC DNA]</scope>
    <source>
        <strain evidence="1">ST1C</strain>
    </source>
</reference>
<dbReference type="InterPro" id="IPR017587">
    <property type="entry name" value="YqeC"/>
</dbReference>
<dbReference type="NCBIfam" id="TIGR03172">
    <property type="entry name" value="selenium cofactor biosynthesis protein YqeC"/>
    <property type="match status" value="1"/>
</dbReference>
<evidence type="ECO:0000313" key="2">
    <source>
        <dbReference type="Proteomes" id="UP000324800"/>
    </source>
</evidence>
<dbReference type="Gene3D" id="3.40.50.300">
    <property type="entry name" value="P-loop containing nucleotide triphosphate hydrolases"/>
    <property type="match status" value="1"/>
</dbReference>
<accession>A0A5J4V239</accession>
<dbReference type="Proteomes" id="UP000324800">
    <property type="component" value="Unassembled WGS sequence"/>
</dbReference>
<gene>
    <name evidence="1" type="ORF">EZS28_028368</name>
</gene>
<comment type="caution">
    <text evidence="1">The sequence shown here is derived from an EMBL/GenBank/DDBJ whole genome shotgun (WGS) entry which is preliminary data.</text>
</comment>
<sequence>MLNSLFEKLQFGKGDVVALVGGGGKTTIMQKLANYLCVERKMKVIMTTTTNISSEQSLGTKVFNPEMDLDICMKQIQDAFLSKDDNIGHIVTVGKQEGKKLSGINNEWISHLLSICDIIIVEADGASRKPLKACAFYEPVIPDSTSVVISVVGADCVGFELNDNFVHRSQIMKDEILNINSDEPKRIILTAEDVVSVVLSSNGHIKGCLLAQGKINKGSLPEFLTCQGILSSN</sequence>
<protein>
    <submittedName>
        <fullName evidence="1">Putative selenium-dependent hydroxylase accessory protein YqeC</fullName>
    </submittedName>
</protein>
<organism evidence="1 2">
    <name type="scientific">Streblomastix strix</name>
    <dbReference type="NCBI Taxonomy" id="222440"/>
    <lineage>
        <taxon>Eukaryota</taxon>
        <taxon>Metamonada</taxon>
        <taxon>Preaxostyla</taxon>
        <taxon>Oxymonadida</taxon>
        <taxon>Streblomastigidae</taxon>
        <taxon>Streblomastix</taxon>
    </lineage>
</organism>
<feature type="non-terminal residue" evidence="1">
    <location>
        <position position="233"/>
    </location>
</feature>
<dbReference type="OrthoDB" id="10630219at2759"/>